<sequence>MELRGVETFLALSEELHFGRTAARLHLSQGRVSQTIQALEREVGAALFERTSRQVRLTALGERFRQGATQGYDELVRTLRECQAAALDTGRRLRVAYAPTIGGEFATRVATAFEAQHAPCTVTLNASTFRETLIPAGALKNGDVDVALVWSPGGDGRAVRAHDLTVGPVLAEVPRGILLPAGHPLAGRLAVSLEDLAGHELVEFPATESSLLRDRWTPRFTPSGRPLTFTADDFTTLTGRTEILVEDVLTLVARGRGLHCTVAPLLERFPFPGLTVVPISDMPPMVIVPVWLTAADNAAVRAFARLAATYRRCFGADQPRPAD</sequence>
<comment type="similarity">
    <text evidence="1">Belongs to the LysR transcriptional regulatory family.</text>
</comment>
<dbReference type="RefSeq" id="WP_262841234.1">
    <property type="nucleotide sequence ID" value="NZ_JANZYP010000004.1"/>
</dbReference>
<dbReference type="PANTHER" id="PTHR30346:SF0">
    <property type="entry name" value="HCA OPERON TRANSCRIPTIONAL ACTIVATOR HCAR"/>
    <property type="match status" value="1"/>
</dbReference>
<feature type="domain" description="HTH lysR-type" evidence="5">
    <location>
        <begin position="1"/>
        <end position="58"/>
    </location>
</feature>
<dbReference type="Gene3D" id="1.10.10.10">
    <property type="entry name" value="Winged helix-like DNA-binding domain superfamily/Winged helix DNA-binding domain"/>
    <property type="match status" value="1"/>
</dbReference>
<dbReference type="InterPro" id="IPR000847">
    <property type="entry name" value="LysR_HTH_N"/>
</dbReference>
<evidence type="ECO:0000256" key="4">
    <source>
        <dbReference type="ARBA" id="ARBA00023163"/>
    </source>
</evidence>
<dbReference type="SUPFAM" id="SSF53850">
    <property type="entry name" value="Periplasmic binding protein-like II"/>
    <property type="match status" value="1"/>
</dbReference>
<gene>
    <name evidence="6" type="ORF">ACFO8L_06850</name>
</gene>
<dbReference type="Pfam" id="PF00126">
    <property type="entry name" value="HTH_1"/>
    <property type="match status" value="1"/>
</dbReference>
<evidence type="ECO:0000256" key="3">
    <source>
        <dbReference type="ARBA" id="ARBA00023125"/>
    </source>
</evidence>
<evidence type="ECO:0000259" key="5">
    <source>
        <dbReference type="PROSITE" id="PS50931"/>
    </source>
</evidence>
<evidence type="ECO:0000313" key="7">
    <source>
        <dbReference type="Proteomes" id="UP001595891"/>
    </source>
</evidence>
<evidence type="ECO:0000256" key="1">
    <source>
        <dbReference type="ARBA" id="ARBA00009437"/>
    </source>
</evidence>
<reference evidence="7" key="1">
    <citation type="journal article" date="2019" name="Int. J. Syst. Evol. Microbiol.">
        <title>The Global Catalogue of Microorganisms (GCM) 10K type strain sequencing project: providing services to taxonomists for standard genome sequencing and annotation.</title>
        <authorList>
            <consortium name="The Broad Institute Genomics Platform"/>
            <consortium name="The Broad Institute Genome Sequencing Center for Infectious Disease"/>
            <person name="Wu L."/>
            <person name="Ma J."/>
        </authorList>
    </citation>
    <scope>NUCLEOTIDE SEQUENCE [LARGE SCALE GENOMIC DNA]</scope>
    <source>
        <strain evidence="7">CCUG 49560</strain>
    </source>
</reference>
<dbReference type="InterPro" id="IPR036388">
    <property type="entry name" value="WH-like_DNA-bd_sf"/>
</dbReference>
<dbReference type="EMBL" id="JBHSFN010000003">
    <property type="protein sequence ID" value="MFC4585781.1"/>
    <property type="molecule type" value="Genomic_DNA"/>
</dbReference>
<protein>
    <submittedName>
        <fullName evidence="6">LysR family transcriptional regulator</fullName>
    </submittedName>
</protein>
<keyword evidence="4" id="KW-0804">Transcription</keyword>
<dbReference type="Proteomes" id="UP001595891">
    <property type="component" value="Unassembled WGS sequence"/>
</dbReference>
<dbReference type="SUPFAM" id="SSF46785">
    <property type="entry name" value="Winged helix' DNA-binding domain"/>
    <property type="match status" value="1"/>
</dbReference>
<name>A0ABV9EBD7_9ACTN</name>
<dbReference type="InterPro" id="IPR036390">
    <property type="entry name" value="WH_DNA-bd_sf"/>
</dbReference>
<dbReference type="InterPro" id="IPR005119">
    <property type="entry name" value="LysR_subst-bd"/>
</dbReference>
<keyword evidence="2" id="KW-0805">Transcription regulation</keyword>
<comment type="caution">
    <text evidence="6">The sequence shown here is derived from an EMBL/GenBank/DDBJ whole genome shotgun (WGS) entry which is preliminary data.</text>
</comment>
<dbReference type="PRINTS" id="PR00039">
    <property type="entry name" value="HTHLYSR"/>
</dbReference>
<dbReference type="PROSITE" id="PS50931">
    <property type="entry name" value="HTH_LYSR"/>
    <property type="match status" value="1"/>
</dbReference>
<keyword evidence="7" id="KW-1185">Reference proteome</keyword>
<organism evidence="6 7">
    <name type="scientific">Sphaerisporangium corydalis</name>
    <dbReference type="NCBI Taxonomy" id="1441875"/>
    <lineage>
        <taxon>Bacteria</taxon>
        <taxon>Bacillati</taxon>
        <taxon>Actinomycetota</taxon>
        <taxon>Actinomycetes</taxon>
        <taxon>Streptosporangiales</taxon>
        <taxon>Streptosporangiaceae</taxon>
        <taxon>Sphaerisporangium</taxon>
    </lineage>
</organism>
<accession>A0ABV9EBD7</accession>
<dbReference type="PANTHER" id="PTHR30346">
    <property type="entry name" value="TRANSCRIPTIONAL DUAL REGULATOR HCAR-RELATED"/>
    <property type="match status" value="1"/>
</dbReference>
<evidence type="ECO:0000313" key="6">
    <source>
        <dbReference type="EMBL" id="MFC4585781.1"/>
    </source>
</evidence>
<dbReference type="Pfam" id="PF03466">
    <property type="entry name" value="LysR_substrate"/>
    <property type="match status" value="1"/>
</dbReference>
<keyword evidence="3" id="KW-0238">DNA-binding</keyword>
<dbReference type="Gene3D" id="3.40.190.10">
    <property type="entry name" value="Periplasmic binding protein-like II"/>
    <property type="match status" value="2"/>
</dbReference>
<evidence type="ECO:0000256" key="2">
    <source>
        <dbReference type="ARBA" id="ARBA00023015"/>
    </source>
</evidence>
<proteinExistence type="inferred from homology"/>